<keyword evidence="2" id="KW-1185">Reference proteome</keyword>
<dbReference type="HOGENOM" id="CLU_3184628_0_0_10"/>
<name>W8EYQ7_9BACT</name>
<accession>W8EYQ7</accession>
<keyword evidence="1" id="KW-0614">Plasmid</keyword>
<protein>
    <submittedName>
        <fullName evidence="1">Uncharacterized protein</fullName>
    </submittedName>
</protein>
<dbReference type="Proteomes" id="UP000019423">
    <property type="component" value="Plasmid pHsw1"/>
</dbReference>
<dbReference type="AlphaFoldDB" id="W8EYQ7"/>
<gene>
    <name evidence="1" type="ORF">Hsw_PA0118</name>
</gene>
<sequence>MLLVGLTHALLGHLALRFLLQSQGKFFLPKTPHYHWLVWNKAPKKL</sequence>
<evidence type="ECO:0000313" key="1">
    <source>
        <dbReference type="EMBL" id="AHJ95451.1"/>
    </source>
</evidence>
<reference evidence="1 2" key="1">
    <citation type="submission" date="2014-01" db="EMBL/GenBank/DDBJ databases">
        <title>Complete sequence of plasmid1 of ionizing-radiation resistance bacterium Hymenobacter swuensis DY53.</title>
        <authorList>
            <person name="Jung J.-H."/>
            <person name="Jeong S.-W."/>
            <person name="Joe M.-H."/>
            <person name="Cho y.-j."/>
            <person name="Kim M.-K."/>
            <person name="Lim S.-Y."/>
        </authorList>
    </citation>
    <scope>NUCLEOTIDE SEQUENCE [LARGE SCALE GENOMIC DNA]</scope>
    <source>
        <strain evidence="1 2">DY53</strain>
        <plasmid evidence="1 2">pHsw1</plasmid>
    </source>
</reference>
<organism evidence="1 2">
    <name type="scientific">Hymenobacter swuensis DY53</name>
    <dbReference type="NCBI Taxonomy" id="1227739"/>
    <lineage>
        <taxon>Bacteria</taxon>
        <taxon>Pseudomonadati</taxon>
        <taxon>Bacteroidota</taxon>
        <taxon>Cytophagia</taxon>
        <taxon>Cytophagales</taxon>
        <taxon>Hymenobacteraceae</taxon>
        <taxon>Hymenobacter</taxon>
    </lineage>
</organism>
<dbReference type="KEGG" id="hsw:Hsw_PA0118"/>
<dbReference type="EMBL" id="CP007144">
    <property type="protein sequence ID" value="AHJ95451.1"/>
    <property type="molecule type" value="Genomic_DNA"/>
</dbReference>
<proteinExistence type="predicted"/>
<geneLocation type="plasmid" evidence="1 2">
    <name>pHsw1</name>
</geneLocation>
<evidence type="ECO:0000313" key="2">
    <source>
        <dbReference type="Proteomes" id="UP000019423"/>
    </source>
</evidence>
<dbReference type="PATRIC" id="fig|1227739.3.peg.147"/>